<keyword evidence="2" id="KW-0964">Secreted</keyword>
<dbReference type="EMBL" id="JBCLUF010000032">
    <property type="protein sequence ID" value="MEY8662865.1"/>
    <property type="molecule type" value="Genomic_DNA"/>
</dbReference>
<feature type="domain" description="Gram-positive cocci surface proteins LPxTG" evidence="6">
    <location>
        <begin position="101"/>
        <end position="143"/>
    </location>
</feature>
<gene>
    <name evidence="8" type="ORF">AALT52_08190</name>
</gene>
<dbReference type="NCBIfam" id="TIGR02331">
    <property type="entry name" value="rib_alpha"/>
    <property type="match status" value="1"/>
</dbReference>
<organism evidence="8 9">
    <name type="scientific">Ligilactobacillus faecis</name>
    <dbReference type="NCBI Taxonomy" id="762833"/>
    <lineage>
        <taxon>Bacteria</taxon>
        <taxon>Bacillati</taxon>
        <taxon>Bacillota</taxon>
        <taxon>Bacilli</taxon>
        <taxon>Lactobacillales</taxon>
        <taxon>Lactobacillaceae</taxon>
        <taxon>Ligilactobacillus</taxon>
    </lineage>
</organism>
<evidence type="ECO:0000313" key="9">
    <source>
        <dbReference type="Proteomes" id="UP001565236"/>
    </source>
</evidence>
<feature type="non-terminal residue" evidence="8">
    <location>
        <position position="1"/>
    </location>
</feature>
<protein>
    <submittedName>
        <fullName evidence="8">Rib/alpha-like domain-containing protein</fullName>
    </submittedName>
</protein>
<dbReference type="Pfam" id="PF00746">
    <property type="entry name" value="Gram_pos_anchor"/>
    <property type="match status" value="1"/>
</dbReference>
<feature type="region of interest" description="Disordered" evidence="5">
    <location>
        <begin position="1"/>
        <end position="24"/>
    </location>
</feature>
<dbReference type="NCBIfam" id="TIGR01167">
    <property type="entry name" value="LPXTG_anchor"/>
    <property type="match status" value="1"/>
</dbReference>
<evidence type="ECO:0000259" key="6">
    <source>
        <dbReference type="Pfam" id="PF00746"/>
    </source>
</evidence>
<keyword evidence="9" id="KW-1185">Reference proteome</keyword>
<keyword evidence="1" id="KW-0134">Cell wall</keyword>
<dbReference type="Proteomes" id="UP001565236">
    <property type="component" value="Unassembled WGS sequence"/>
</dbReference>
<dbReference type="InterPro" id="IPR019931">
    <property type="entry name" value="LPXTG_anchor"/>
</dbReference>
<keyword evidence="4" id="KW-0572">Peptidoglycan-anchor</keyword>
<reference evidence="8 9" key="1">
    <citation type="submission" date="2024-03" db="EMBL/GenBank/DDBJ databases">
        <title>Mouse gut bacterial collection (mGBC) of GemPharmatech.</title>
        <authorList>
            <person name="He Y."/>
            <person name="Dong L."/>
            <person name="Wu D."/>
            <person name="Gao X."/>
            <person name="Lin Z."/>
        </authorList>
    </citation>
    <scope>NUCLEOTIDE SEQUENCE [LARGE SCALE GENOMIC DNA]</scope>
    <source>
        <strain evidence="8 9">15-30</strain>
    </source>
</reference>
<evidence type="ECO:0000313" key="8">
    <source>
        <dbReference type="EMBL" id="MEY8662865.1"/>
    </source>
</evidence>
<dbReference type="RefSeq" id="WP_369942737.1">
    <property type="nucleotide sequence ID" value="NZ_JBCLUF010000032.1"/>
</dbReference>
<proteinExistence type="predicted"/>
<feature type="domain" description="Rib" evidence="7">
    <location>
        <begin position="2"/>
        <end position="52"/>
    </location>
</feature>
<keyword evidence="3" id="KW-0732">Signal</keyword>
<dbReference type="InterPro" id="IPR059115">
    <property type="entry name" value="Rib"/>
</dbReference>
<evidence type="ECO:0000256" key="3">
    <source>
        <dbReference type="ARBA" id="ARBA00022729"/>
    </source>
</evidence>
<comment type="caution">
    <text evidence="8">The sequence shown here is derived from an EMBL/GenBank/DDBJ whole genome shotgun (WGS) entry which is preliminary data.</text>
</comment>
<evidence type="ECO:0000256" key="4">
    <source>
        <dbReference type="ARBA" id="ARBA00023088"/>
    </source>
</evidence>
<evidence type="ECO:0000256" key="1">
    <source>
        <dbReference type="ARBA" id="ARBA00022512"/>
    </source>
</evidence>
<evidence type="ECO:0000259" key="7">
    <source>
        <dbReference type="Pfam" id="PF08428"/>
    </source>
</evidence>
<name>A0ABV4DQW3_9LACO</name>
<dbReference type="Pfam" id="PF08428">
    <property type="entry name" value="Rib"/>
    <property type="match status" value="1"/>
</dbReference>
<sequence length="146" mass="16028">AGVRNKTSLPAETKYSWQEKPDTTKVGETRGMVTVSYPDETKDLLIVSVLVDAKDTSVLQQDNVPSSSQMAVHQTSKEALAKVLPNSKEKIKELSSTTLLPKNVQKAQLPQTGEAKSNHLVLLGEVFILSAFFWGYGAPKKKDENK</sequence>
<evidence type="ECO:0000256" key="2">
    <source>
        <dbReference type="ARBA" id="ARBA00022525"/>
    </source>
</evidence>
<accession>A0ABV4DQW3</accession>
<feature type="compositionally biased region" description="Polar residues" evidence="5">
    <location>
        <begin position="1"/>
        <end position="10"/>
    </location>
</feature>
<evidence type="ECO:0000256" key="5">
    <source>
        <dbReference type="SAM" id="MobiDB-lite"/>
    </source>
</evidence>
<dbReference type="InterPro" id="IPR012706">
    <property type="entry name" value="Rib_alpha_Esp_rpt"/>
</dbReference>